<dbReference type="EMBL" id="KN819702">
    <property type="protein sequence ID" value="KIJ08095.1"/>
    <property type="molecule type" value="Genomic_DNA"/>
</dbReference>
<dbReference type="OrthoDB" id="3001771at2759"/>
<evidence type="ECO:0008006" key="3">
    <source>
        <dbReference type="Google" id="ProtNLM"/>
    </source>
</evidence>
<accession>A0A0C9SYA1</accession>
<gene>
    <name evidence="1" type="ORF">PAXINDRAFT_158229</name>
</gene>
<evidence type="ECO:0000313" key="1">
    <source>
        <dbReference type="EMBL" id="KIJ08095.1"/>
    </source>
</evidence>
<proteinExistence type="predicted"/>
<sequence length="654" mass="73796">MNSTSDSNIANLGPHSQNGVATAVVKEYARVRLQCGTHVCFGDPTGAIKYSTIRSTSTTYSLKTQFRRTDRYECITWQTYHTKLEAKPVHPRYGSAIRAFSNAFAYRTSMEGFQRRHRSKGLAANLPTEVLIDIFKFAYQEHRTLLRSHLQGYNKLPSLKETWIYEEPLSATLFPFAVAAVCPRWCDVLAGVPEYWTRLVILVDEDPTDPITIRSCLQWSGDSPLSVTITRENLDPNQSDEQEPHRSRVPEYWTRLVILVDEDPTDPITIRSCLQWSGDSPLSVTITRENLDPNQSDEQEPHRSRTIHDLLQPHTSRMESLIVSVLHRGSLPDIFTDRGGPVTKLKTLVLSNFLDDNFKAANQRSRKFRGPLDAPSLNELSVSGHCFRDHLLGNSLQMSKIANITSFRLSGHGFIDEHAPGLPLWETLRTLSQLPRMDNLTISDVRFDALAYRERYTGSPISLPRLQTVAFEKLASADLEAIHVIIKGIQLASAIIKECTVDTLSNVNLVGYLTFDAIDVTQDLTVVLDGWSGGVLSLRDSPCVHDWFFQAMSRDLAASPYSYSYLSAPNLSEVIITDCDMFSVSALRDFIYARHRSHGVRRIRNLTVTGRGPAITAEDAEWFRGCLQRFLWNTVQPDGKRYKVNLFSAQVIVT</sequence>
<dbReference type="AlphaFoldDB" id="A0A0C9SYA1"/>
<name>A0A0C9SYA1_PAXIN</name>
<dbReference type="HOGENOM" id="CLU_027732_1_0_1"/>
<reference evidence="2" key="2">
    <citation type="submission" date="2015-01" db="EMBL/GenBank/DDBJ databases">
        <title>Evolutionary Origins and Diversification of the Mycorrhizal Mutualists.</title>
        <authorList>
            <consortium name="DOE Joint Genome Institute"/>
            <consortium name="Mycorrhizal Genomics Consortium"/>
            <person name="Kohler A."/>
            <person name="Kuo A."/>
            <person name="Nagy L.G."/>
            <person name="Floudas D."/>
            <person name="Copeland A."/>
            <person name="Barry K.W."/>
            <person name="Cichocki N."/>
            <person name="Veneault-Fourrey C."/>
            <person name="LaButti K."/>
            <person name="Lindquist E.A."/>
            <person name="Lipzen A."/>
            <person name="Lundell T."/>
            <person name="Morin E."/>
            <person name="Murat C."/>
            <person name="Riley R."/>
            <person name="Ohm R."/>
            <person name="Sun H."/>
            <person name="Tunlid A."/>
            <person name="Henrissat B."/>
            <person name="Grigoriev I.V."/>
            <person name="Hibbett D.S."/>
            <person name="Martin F."/>
        </authorList>
    </citation>
    <scope>NUCLEOTIDE SEQUENCE [LARGE SCALE GENOMIC DNA]</scope>
    <source>
        <strain evidence="2">ATCC 200175</strain>
    </source>
</reference>
<reference evidence="1 2" key="1">
    <citation type="submission" date="2014-06" db="EMBL/GenBank/DDBJ databases">
        <authorList>
            <consortium name="DOE Joint Genome Institute"/>
            <person name="Kuo A."/>
            <person name="Kohler A."/>
            <person name="Nagy L.G."/>
            <person name="Floudas D."/>
            <person name="Copeland A."/>
            <person name="Barry K.W."/>
            <person name="Cichocki N."/>
            <person name="Veneault-Fourrey C."/>
            <person name="LaButti K."/>
            <person name="Lindquist E.A."/>
            <person name="Lipzen A."/>
            <person name="Lundell T."/>
            <person name="Morin E."/>
            <person name="Murat C."/>
            <person name="Sun H."/>
            <person name="Tunlid A."/>
            <person name="Henrissat B."/>
            <person name="Grigoriev I.V."/>
            <person name="Hibbett D.S."/>
            <person name="Martin F."/>
            <person name="Nordberg H.P."/>
            <person name="Cantor M.N."/>
            <person name="Hua S.X."/>
        </authorList>
    </citation>
    <scope>NUCLEOTIDE SEQUENCE [LARGE SCALE GENOMIC DNA]</scope>
    <source>
        <strain evidence="1 2">ATCC 200175</strain>
    </source>
</reference>
<keyword evidence="2" id="KW-1185">Reference proteome</keyword>
<dbReference type="Proteomes" id="UP000053647">
    <property type="component" value="Unassembled WGS sequence"/>
</dbReference>
<organism evidence="1 2">
    <name type="scientific">Paxillus involutus ATCC 200175</name>
    <dbReference type="NCBI Taxonomy" id="664439"/>
    <lineage>
        <taxon>Eukaryota</taxon>
        <taxon>Fungi</taxon>
        <taxon>Dikarya</taxon>
        <taxon>Basidiomycota</taxon>
        <taxon>Agaricomycotina</taxon>
        <taxon>Agaricomycetes</taxon>
        <taxon>Agaricomycetidae</taxon>
        <taxon>Boletales</taxon>
        <taxon>Paxilineae</taxon>
        <taxon>Paxillaceae</taxon>
        <taxon>Paxillus</taxon>
    </lineage>
</organism>
<protein>
    <recommendedName>
        <fullName evidence="3">F-box domain-containing protein</fullName>
    </recommendedName>
</protein>
<evidence type="ECO:0000313" key="2">
    <source>
        <dbReference type="Proteomes" id="UP000053647"/>
    </source>
</evidence>